<keyword evidence="4" id="KW-1185">Reference proteome</keyword>
<name>A0ABS8U8Q8_9SPHI</name>
<evidence type="ECO:0000313" key="3">
    <source>
        <dbReference type="EMBL" id="MCD8742171.1"/>
    </source>
</evidence>
<evidence type="ECO:0000313" key="4">
    <source>
        <dbReference type="Proteomes" id="UP001199919"/>
    </source>
</evidence>
<keyword evidence="1" id="KW-0328">Glycosyltransferase</keyword>
<protein>
    <submittedName>
        <fullName evidence="3">Glycosyltransferase family 9 protein</fullName>
    </submittedName>
</protein>
<dbReference type="Proteomes" id="UP001199919">
    <property type="component" value="Unassembled WGS sequence"/>
</dbReference>
<evidence type="ECO:0000256" key="2">
    <source>
        <dbReference type="ARBA" id="ARBA00022679"/>
    </source>
</evidence>
<reference evidence="3 4" key="1">
    <citation type="submission" date="2021-12" db="EMBL/GenBank/DDBJ databases">
        <title>Mucilaginibacter roseus genome.</title>
        <authorList>
            <person name="Ferreira J.R."/>
            <person name="Newman J.D."/>
        </authorList>
    </citation>
    <scope>NUCLEOTIDE SEQUENCE [LARGE SCALE GENOMIC DNA]</scope>
    <source>
        <strain evidence="3 4">LMG 28454</strain>
    </source>
</reference>
<dbReference type="SUPFAM" id="SSF53756">
    <property type="entry name" value="UDP-Glycosyltransferase/glycogen phosphorylase"/>
    <property type="match status" value="1"/>
</dbReference>
<dbReference type="InterPro" id="IPR051199">
    <property type="entry name" value="LPS_LOS_Heptosyltrfase"/>
</dbReference>
<gene>
    <name evidence="3" type="ORF">LT679_16285</name>
</gene>
<dbReference type="RefSeq" id="WP_232178730.1">
    <property type="nucleotide sequence ID" value="NZ_JAJPWV010000005.1"/>
</dbReference>
<dbReference type="EMBL" id="JAJPWV010000005">
    <property type="protein sequence ID" value="MCD8742171.1"/>
    <property type="molecule type" value="Genomic_DNA"/>
</dbReference>
<dbReference type="Pfam" id="PF01075">
    <property type="entry name" value="Glyco_transf_9"/>
    <property type="match status" value="1"/>
</dbReference>
<dbReference type="Gene3D" id="3.40.50.2000">
    <property type="entry name" value="Glycogen Phosphorylase B"/>
    <property type="match status" value="2"/>
</dbReference>
<dbReference type="PANTHER" id="PTHR30160">
    <property type="entry name" value="TETRAACYLDISACCHARIDE 4'-KINASE-RELATED"/>
    <property type="match status" value="1"/>
</dbReference>
<proteinExistence type="predicted"/>
<dbReference type="CDD" id="cd03789">
    <property type="entry name" value="GT9_LPS_heptosyltransferase"/>
    <property type="match status" value="1"/>
</dbReference>
<comment type="caution">
    <text evidence="3">The sequence shown here is derived from an EMBL/GenBank/DDBJ whole genome shotgun (WGS) entry which is preliminary data.</text>
</comment>
<dbReference type="InterPro" id="IPR002201">
    <property type="entry name" value="Glyco_trans_9"/>
</dbReference>
<dbReference type="PANTHER" id="PTHR30160:SF1">
    <property type="entry name" value="LIPOPOLYSACCHARIDE 1,2-N-ACETYLGLUCOSAMINETRANSFERASE-RELATED"/>
    <property type="match status" value="1"/>
</dbReference>
<accession>A0ABS8U8Q8</accession>
<organism evidence="3 4">
    <name type="scientific">Mucilaginibacter roseus</name>
    <dbReference type="NCBI Taxonomy" id="1528868"/>
    <lineage>
        <taxon>Bacteria</taxon>
        <taxon>Pseudomonadati</taxon>
        <taxon>Bacteroidota</taxon>
        <taxon>Sphingobacteriia</taxon>
        <taxon>Sphingobacteriales</taxon>
        <taxon>Sphingobacteriaceae</taxon>
        <taxon>Mucilaginibacter</taxon>
    </lineage>
</organism>
<evidence type="ECO:0000256" key="1">
    <source>
        <dbReference type="ARBA" id="ARBA00022676"/>
    </source>
</evidence>
<keyword evidence="2" id="KW-0808">Transferase</keyword>
<sequence length="365" mass="40379">MRPDNMGDLIMSGPAIRALKETFGARITILTSSLAKPIVKNMPEIDEAIIYDLPWVKTAKKTDPDQFQAIIDVIKQGHFDAAVLFTVYSQNPLPTAMLAYLAGIPRILAYCRENPYGLISDWVPDKEPYELIKHQVKRDLDLVANVGATVGSEDMQLKTNDNLWPIVEAKLTAIGVDINQPWLIMHAGVSETKRRYPEKKWATAAKFILKKNKYQVLFTGSSSELSLTDKLQEMTGAGSFSIAGLFNIDEFICLVKHTRLMISVNTGAAHIAAACQTPLVVLYAQTNPQHTPWNVLNIVLPYAVPLHQRSKNEIIAYVNQTVYGKPIQMPEADDIVKAVDDLLQTIKITSVPTGTSNSTVKSSSC</sequence>